<gene>
    <name evidence="9" type="ORF">J7W16_11485</name>
</gene>
<dbReference type="GO" id="GO:0005829">
    <property type="term" value="C:cytosol"/>
    <property type="evidence" value="ECO:0007669"/>
    <property type="project" value="TreeGrafter"/>
</dbReference>
<dbReference type="Gene3D" id="1.25.40.20">
    <property type="entry name" value="Ankyrin repeat-containing domain"/>
    <property type="match status" value="1"/>
</dbReference>
<dbReference type="InterPro" id="IPR036770">
    <property type="entry name" value="Ankyrin_rpt-contain_sf"/>
</dbReference>
<dbReference type="PANTHER" id="PTHR11070:SF17">
    <property type="entry name" value="DNA HELICASE IV"/>
    <property type="match status" value="1"/>
</dbReference>
<name>A0A940WWF7_9BACI</name>
<dbReference type="Pfam" id="PF00580">
    <property type="entry name" value="UvrD-helicase"/>
    <property type="match status" value="1"/>
</dbReference>
<keyword evidence="3 6" id="KW-0347">Helicase</keyword>
<dbReference type="InterPro" id="IPR002110">
    <property type="entry name" value="Ankyrin_rpt"/>
</dbReference>
<keyword evidence="4 6" id="KW-0067">ATP-binding</keyword>
<accession>A0A940WWF7</accession>
<protein>
    <submittedName>
        <fullName evidence="9">Ankyrin repeat domain-containing protein</fullName>
    </submittedName>
</protein>
<keyword evidence="5" id="KW-0040">ANK repeat</keyword>
<dbReference type="AlphaFoldDB" id="A0A940WWF7"/>
<dbReference type="PROSITE" id="PS50297">
    <property type="entry name" value="ANK_REP_REGION"/>
    <property type="match status" value="1"/>
</dbReference>
<feature type="domain" description="UvrD-like helicase ATP-binding" evidence="8">
    <location>
        <begin position="570"/>
        <end position="930"/>
    </location>
</feature>
<keyword evidence="10" id="KW-1185">Reference proteome</keyword>
<feature type="compositionally biased region" description="Polar residues" evidence="7">
    <location>
        <begin position="374"/>
        <end position="386"/>
    </location>
</feature>
<dbReference type="Pfam" id="PF12796">
    <property type="entry name" value="Ank_2"/>
    <property type="match status" value="1"/>
</dbReference>
<feature type="region of interest" description="Disordered" evidence="7">
    <location>
        <begin position="368"/>
        <end position="388"/>
    </location>
</feature>
<organism evidence="9 10">
    <name type="scientific">Halalkalibacter suaedae</name>
    <dbReference type="NCBI Taxonomy" id="2822140"/>
    <lineage>
        <taxon>Bacteria</taxon>
        <taxon>Bacillati</taxon>
        <taxon>Bacillota</taxon>
        <taxon>Bacilli</taxon>
        <taxon>Bacillales</taxon>
        <taxon>Bacillaceae</taxon>
        <taxon>Halalkalibacter</taxon>
    </lineage>
</organism>
<sequence>MFQKLISKYKRFFHRNNQDSAQVQADNESIEKRIQQEVDKRVEQEVGLRLQQELEKRTVKENEVLDIFREKVQIPESKTSHNNISSLFQQEKQLQQEETVRIQKPEQETQTRVERQRKLREAQQERYLLQMKERLREELEEKERLEEEQRKKRIEEERKKKLEEEQQKQRQEDERRRKLEKANRVRIENERREKEAWKQLEERKEREKKQQLLEQQRIELEKQRQAQLDLERKEKLEREKERIAKELEEEKERIEKLARDQGLTYVGHITELMRAAENNDLDLVRTLIDDGANVNECNRQIETPLIYALKSIQKGSFAQVVELLLLNGANPHVKTRNDVTAFMYAESRKDQASMDILLQFGAEQKSYNREQSTDKLTNQTEASQKAQPKVVSFEERLARSKKFFPEDDAFERQFLKHTIQKLDEKIKHYTRPKYFRGNPANAGNLDRFDPVENAYYNKIADSLKPLRSRPYFGRIDVKGETRETFYIGESSIGDRVISWTAPAASIFYEKRLGMVQHYTLGNVFVGRIRQYDIKGGSMISMSDYNGHVDPILEQALKTNKGHEMTTIVETIQGEQDRIIRLPKNQNVIVQGSAGSGKTAIALHRIAYLFFRYNDLKASNLVIFGPNEIFLQHIKNVIPSLQVWDVVQTSFHKWAADQHLKLSKIPDPQTIFNRLDKIKDSNKKSELSVILSFKGSYLFRDAVEEYYKQYEKTFAPSEPFEFKTDQGSFVLSVEEFSKKFKALDYLPLAKRVSNIESIVMLEFQKWQNSKNQVEIRACQKQFKRYLGQIKSLKPINIYTEFLGSTQLSPYFPESFENRPVDLLLKMGKENHIFNPNQIVSEDLAALMHLKMLLHGLSEDEKFQYTVIDEAQDYSPYDLWVISQFTAKNSLMLLGDLGQGLYSYRGLQNWENVNNVINSPSYIELEMTYRSTKQITELGNDIISSFSEGRYRPSKPTFRNGPRPEVYICHSTELMHEMLYQKIVTAAESFKTIAVITRNESEARNVYGILNQQLNCVLVTDDKQNQVEKVTIIPVHLTKGLEYDAVLMYQPTEENYMNESTDQKLLYVACTRALHELSLFSTLPLSRYLIQSIDNDNLQVVTE</sequence>
<evidence type="ECO:0000256" key="4">
    <source>
        <dbReference type="ARBA" id="ARBA00022840"/>
    </source>
</evidence>
<evidence type="ECO:0000256" key="3">
    <source>
        <dbReference type="ARBA" id="ARBA00022806"/>
    </source>
</evidence>
<comment type="caution">
    <text evidence="9">The sequence shown here is derived from an EMBL/GenBank/DDBJ whole genome shotgun (WGS) entry which is preliminary data.</text>
</comment>
<evidence type="ECO:0000259" key="8">
    <source>
        <dbReference type="PROSITE" id="PS51198"/>
    </source>
</evidence>
<dbReference type="PROSITE" id="PS51198">
    <property type="entry name" value="UVRD_HELICASE_ATP_BIND"/>
    <property type="match status" value="1"/>
</dbReference>
<proteinExistence type="predicted"/>
<reference evidence="9" key="1">
    <citation type="submission" date="2021-03" db="EMBL/GenBank/DDBJ databases">
        <title>Bacillus suaedae sp. nov., isolated from Suaeda aralocaspica.</title>
        <authorList>
            <person name="Lei R.F.R."/>
        </authorList>
    </citation>
    <scope>NUCLEOTIDE SEQUENCE</scope>
    <source>
        <strain evidence="9">YZJH907-2</strain>
    </source>
</reference>
<dbReference type="Gene3D" id="3.40.50.300">
    <property type="entry name" value="P-loop containing nucleotide triphosphate hydrolases"/>
    <property type="match status" value="2"/>
</dbReference>
<dbReference type="PROSITE" id="PS50088">
    <property type="entry name" value="ANK_REPEAT"/>
    <property type="match status" value="1"/>
</dbReference>
<evidence type="ECO:0000313" key="10">
    <source>
        <dbReference type="Proteomes" id="UP000678228"/>
    </source>
</evidence>
<dbReference type="InterPro" id="IPR000212">
    <property type="entry name" value="DNA_helicase_UvrD/REP"/>
</dbReference>
<dbReference type="GO" id="GO:0016787">
    <property type="term" value="F:hydrolase activity"/>
    <property type="evidence" value="ECO:0007669"/>
    <property type="project" value="UniProtKB-UniRule"/>
</dbReference>
<dbReference type="InterPro" id="IPR027785">
    <property type="entry name" value="UvrD-like_helicase_C"/>
</dbReference>
<dbReference type="Pfam" id="PF13538">
    <property type="entry name" value="UvrD_C_2"/>
    <property type="match status" value="1"/>
</dbReference>
<evidence type="ECO:0000256" key="2">
    <source>
        <dbReference type="ARBA" id="ARBA00022801"/>
    </source>
</evidence>
<evidence type="ECO:0000256" key="5">
    <source>
        <dbReference type="PROSITE-ProRule" id="PRU00023"/>
    </source>
</evidence>
<feature type="binding site" evidence="6">
    <location>
        <begin position="591"/>
        <end position="598"/>
    </location>
    <ligand>
        <name>ATP</name>
        <dbReference type="ChEBI" id="CHEBI:30616"/>
    </ligand>
</feature>
<dbReference type="InterPro" id="IPR014016">
    <property type="entry name" value="UvrD-like_ATP-bd"/>
</dbReference>
<evidence type="ECO:0000256" key="1">
    <source>
        <dbReference type="ARBA" id="ARBA00022741"/>
    </source>
</evidence>
<dbReference type="InterPro" id="IPR027417">
    <property type="entry name" value="P-loop_NTPase"/>
</dbReference>
<keyword evidence="1 6" id="KW-0547">Nucleotide-binding</keyword>
<dbReference type="SMART" id="SM00248">
    <property type="entry name" value="ANK"/>
    <property type="match status" value="3"/>
</dbReference>
<dbReference type="GO" id="GO:0043138">
    <property type="term" value="F:3'-5' DNA helicase activity"/>
    <property type="evidence" value="ECO:0007669"/>
    <property type="project" value="TreeGrafter"/>
</dbReference>
<dbReference type="SUPFAM" id="SSF52540">
    <property type="entry name" value="P-loop containing nucleoside triphosphate hydrolases"/>
    <property type="match status" value="1"/>
</dbReference>
<feature type="region of interest" description="Disordered" evidence="7">
    <location>
        <begin position="96"/>
        <end position="117"/>
    </location>
</feature>
<dbReference type="PANTHER" id="PTHR11070">
    <property type="entry name" value="UVRD / RECB / PCRA DNA HELICASE FAMILY MEMBER"/>
    <property type="match status" value="1"/>
</dbReference>
<dbReference type="GO" id="GO:0005524">
    <property type="term" value="F:ATP binding"/>
    <property type="evidence" value="ECO:0007669"/>
    <property type="project" value="UniProtKB-UniRule"/>
</dbReference>
<evidence type="ECO:0000313" key="9">
    <source>
        <dbReference type="EMBL" id="MBP3951757.1"/>
    </source>
</evidence>
<dbReference type="GO" id="GO:0000725">
    <property type="term" value="P:recombinational repair"/>
    <property type="evidence" value="ECO:0007669"/>
    <property type="project" value="TreeGrafter"/>
</dbReference>
<keyword evidence="2 6" id="KW-0378">Hydrolase</keyword>
<dbReference type="RefSeq" id="WP_210597448.1">
    <property type="nucleotide sequence ID" value="NZ_JAGKSQ010000004.1"/>
</dbReference>
<feature type="region of interest" description="Disordered" evidence="7">
    <location>
        <begin position="159"/>
        <end position="178"/>
    </location>
</feature>
<dbReference type="EMBL" id="JAGKSQ010000004">
    <property type="protein sequence ID" value="MBP3951757.1"/>
    <property type="molecule type" value="Genomic_DNA"/>
</dbReference>
<dbReference type="GO" id="GO:0003677">
    <property type="term" value="F:DNA binding"/>
    <property type="evidence" value="ECO:0007669"/>
    <property type="project" value="InterPro"/>
</dbReference>
<evidence type="ECO:0000256" key="7">
    <source>
        <dbReference type="SAM" id="MobiDB-lite"/>
    </source>
</evidence>
<dbReference type="SUPFAM" id="SSF48403">
    <property type="entry name" value="Ankyrin repeat"/>
    <property type="match status" value="1"/>
</dbReference>
<dbReference type="Proteomes" id="UP000678228">
    <property type="component" value="Unassembled WGS sequence"/>
</dbReference>
<evidence type="ECO:0000256" key="6">
    <source>
        <dbReference type="PROSITE-ProRule" id="PRU00560"/>
    </source>
</evidence>
<feature type="repeat" description="ANK" evidence="5">
    <location>
        <begin position="267"/>
        <end position="299"/>
    </location>
</feature>